<organism evidence="6 7">
    <name type="scientific">Tolypothrix tenuis PCC 7101</name>
    <dbReference type="NCBI Taxonomy" id="231146"/>
    <lineage>
        <taxon>Bacteria</taxon>
        <taxon>Bacillati</taxon>
        <taxon>Cyanobacteriota</taxon>
        <taxon>Cyanophyceae</taxon>
        <taxon>Nostocales</taxon>
        <taxon>Tolypothrichaceae</taxon>
        <taxon>Tolypothrix</taxon>
    </lineage>
</organism>
<evidence type="ECO:0000256" key="4">
    <source>
        <dbReference type="ARBA" id="ARBA00023163"/>
    </source>
</evidence>
<dbReference type="PROSITE" id="PS50931">
    <property type="entry name" value="HTH_LYSR"/>
    <property type="match status" value="1"/>
</dbReference>
<dbReference type="FunFam" id="1.10.10.10:FF:000001">
    <property type="entry name" value="LysR family transcriptional regulator"/>
    <property type="match status" value="1"/>
</dbReference>
<evidence type="ECO:0000256" key="2">
    <source>
        <dbReference type="ARBA" id="ARBA00023015"/>
    </source>
</evidence>
<dbReference type="GO" id="GO:0003700">
    <property type="term" value="F:DNA-binding transcription factor activity"/>
    <property type="evidence" value="ECO:0007669"/>
    <property type="project" value="InterPro"/>
</dbReference>
<dbReference type="InterPro" id="IPR005119">
    <property type="entry name" value="LysR_subst-bd"/>
</dbReference>
<reference evidence="6 7" key="1">
    <citation type="submission" date="2017-06" db="EMBL/GenBank/DDBJ databases">
        <title>Genome sequencing of cyanobaciteial culture collection at National Institute for Environmental Studies (NIES).</title>
        <authorList>
            <person name="Hirose Y."/>
            <person name="Shimura Y."/>
            <person name="Fujisawa T."/>
            <person name="Nakamura Y."/>
            <person name="Kawachi M."/>
        </authorList>
    </citation>
    <scope>NUCLEOTIDE SEQUENCE [LARGE SCALE GENOMIC DNA]</scope>
    <source>
        <strain evidence="6 7">NIES-37</strain>
        <plasmid evidence="7">Plasmid1 dna</plasmid>
    </source>
</reference>
<evidence type="ECO:0000256" key="3">
    <source>
        <dbReference type="ARBA" id="ARBA00023125"/>
    </source>
</evidence>
<keyword evidence="3" id="KW-0238">DNA-binding</keyword>
<evidence type="ECO:0000256" key="1">
    <source>
        <dbReference type="ARBA" id="ARBA00009437"/>
    </source>
</evidence>
<dbReference type="RefSeq" id="WP_096584830.1">
    <property type="nucleotide sequence ID" value="NZ_CAWNJS010000002.1"/>
</dbReference>
<dbReference type="InterPro" id="IPR000847">
    <property type="entry name" value="LysR_HTH_N"/>
</dbReference>
<sequence length="304" mass="33659">MVFQRGHNVELQHLRYFIAVAQQENCSISKVAEQLHMAQPNLSDKIKDLEKKLGVSLFDRNKNRLQLTKAGLEFLKEAHLILSQVDHAIETATLASQGKVGRLIVGFNSSVSNSVLPSLLSKFRTNFPNVKLVLQEHTAYSLIKGLETQQIDIGLMHWSALNHQDTGLYVEAIKEESLVLVLPSNHPLAAQAEISLQSLAHESFILPPSHLSYSLYQQIVSLCQKVGFVPQVTQEATLMLTILSLVAGGLGISLLPANVKTIERQGVVYRGIQEPTPMLKIVAAWRSDNSSAVLREFLAVCRLI</sequence>
<name>A0A1Z4NBH0_9CYAN</name>
<comment type="similarity">
    <text evidence="1">Belongs to the LysR transcriptional regulatory family.</text>
</comment>
<dbReference type="PANTHER" id="PTHR30346:SF0">
    <property type="entry name" value="HCA OPERON TRANSCRIPTIONAL ACTIVATOR HCAR"/>
    <property type="match status" value="1"/>
</dbReference>
<protein>
    <submittedName>
        <fullName evidence="6">LysR family transcriptional regulator</fullName>
    </submittedName>
</protein>
<keyword evidence="6" id="KW-0614">Plasmid</keyword>
<dbReference type="Pfam" id="PF03466">
    <property type="entry name" value="LysR_substrate"/>
    <property type="match status" value="1"/>
</dbReference>
<geneLocation type="plasmid" evidence="7">
    <name>Plasmid1 dna</name>
</geneLocation>
<dbReference type="InterPro" id="IPR036390">
    <property type="entry name" value="WH_DNA-bd_sf"/>
</dbReference>
<accession>A0A1Z4NBH0</accession>
<dbReference type="Pfam" id="PF00126">
    <property type="entry name" value="HTH_1"/>
    <property type="match status" value="1"/>
</dbReference>
<keyword evidence="7" id="KW-1185">Reference proteome</keyword>
<keyword evidence="4" id="KW-0804">Transcription</keyword>
<feature type="domain" description="HTH lysR-type" evidence="5">
    <location>
        <begin position="9"/>
        <end position="68"/>
    </location>
</feature>
<dbReference type="Proteomes" id="UP000218785">
    <property type="component" value="Plasmid plasmid1"/>
</dbReference>
<evidence type="ECO:0000313" key="7">
    <source>
        <dbReference type="Proteomes" id="UP000218785"/>
    </source>
</evidence>
<dbReference type="Gene3D" id="3.40.190.10">
    <property type="entry name" value="Periplasmic binding protein-like II"/>
    <property type="match status" value="2"/>
</dbReference>
<dbReference type="SUPFAM" id="SSF46785">
    <property type="entry name" value="Winged helix' DNA-binding domain"/>
    <property type="match status" value="1"/>
</dbReference>
<dbReference type="Gene3D" id="1.10.10.10">
    <property type="entry name" value="Winged helix-like DNA-binding domain superfamily/Winged helix DNA-binding domain"/>
    <property type="match status" value="1"/>
</dbReference>
<dbReference type="GO" id="GO:0003677">
    <property type="term" value="F:DNA binding"/>
    <property type="evidence" value="ECO:0007669"/>
    <property type="project" value="UniProtKB-KW"/>
</dbReference>
<dbReference type="PANTHER" id="PTHR30346">
    <property type="entry name" value="TRANSCRIPTIONAL DUAL REGULATOR HCAR-RELATED"/>
    <property type="match status" value="1"/>
</dbReference>
<dbReference type="SUPFAM" id="SSF53850">
    <property type="entry name" value="Periplasmic binding protein-like II"/>
    <property type="match status" value="1"/>
</dbReference>
<gene>
    <name evidence="6" type="ORF">NIES37_70350</name>
</gene>
<evidence type="ECO:0000259" key="5">
    <source>
        <dbReference type="PROSITE" id="PS50931"/>
    </source>
</evidence>
<dbReference type="KEGG" id="ttq:NIES37_70350"/>
<dbReference type="EMBL" id="AP018249">
    <property type="protein sequence ID" value="BAZ03022.1"/>
    <property type="molecule type" value="Genomic_DNA"/>
</dbReference>
<dbReference type="GO" id="GO:0032993">
    <property type="term" value="C:protein-DNA complex"/>
    <property type="evidence" value="ECO:0007669"/>
    <property type="project" value="TreeGrafter"/>
</dbReference>
<dbReference type="InterPro" id="IPR036388">
    <property type="entry name" value="WH-like_DNA-bd_sf"/>
</dbReference>
<proteinExistence type="inferred from homology"/>
<dbReference type="CDD" id="cd08414">
    <property type="entry name" value="PBP2_LTTR_aromatics_like"/>
    <property type="match status" value="1"/>
</dbReference>
<evidence type="ECO:0000313" key="6">
    <source>
        <dbReference type="EMBL" id="BAZ03022.1"/>
    </source>
</evidence>
<dbReference type="AlphaFoldDB" id="A0A1Z4NBH0"/>
<dbReference type="PRINTS" id="PR00039">
    <property type="entry name" value="HTHLYSR"/>
</dbReference>
<keyword evidence="2" id="KW-0805">Transcription regulation</keyword>